<reference evidence="1 2" key="1">
    <citation type="journal article" date="2009" name="PLoS Genet.">
        <title>The Bifidobacterium dentium Bd1 genome sequence reflects its genetic adaptation to the human oral cavity.</title>
        <authorList>
            <person name="Ventura M."/>
            <person name="Turroni F."/>
            <person name="Zomer A."/>
            <person name="Foroni E."/>
            <person name="Giubellini V."/>
            <person name="Bottacini F."/>
            <person name="Canchaya C."/>
            <person name="Claesson M.J."/>
            <person name="He F."/>
            <person name="Mantzourani M."/>
            <person name="Mulas L."/>
            <person name="Ferrarini A."/>
            <person name="Gao B."/>
            <person name="Delledonne M."/>
            <person name="Henrissat B."/>
            <person name="Coutinho P."/>
            <person name="Oggioni M."/>
            <person name="Gupta R.S."/>
            <person name="Zhang Z."/>
            <person name="Beighton D."/>
            <person name="Fitzgerald G.F."/>
            <person name="O'Toole P.W."/>
            <person name="van Sinderen D."/>
        </authorList>
    </citation>
    <scope>NUCLEOTIDE SEQUENCE [LARGE SCALE GENOMIC DNA]</scope>
    <source>
        <strain evidence="2">ATCC 27534 / DSM 20436 / JCM 1195 / Bd1</strain>
    </source>
</reference>
<dbReference type="PANTHER" id="PTHR38733">
    <property type="entry name" value="PROTEIN MCRC"/>
    <property type="match status" value="1"/>
</dbReference>
<keyword evidence="2" id="KW-1185">Reference proteome</keyword>
<evidence type="ECO:0000313" key="2">
    <source>
        <dbReference type="Proteomes" id="UP000008693"/>
    </source>
</evidence>
<dbReference type="REBASE" id="49699">
    <property type="entry name" value="BdeBdMcrBCP"/>
</dbReference>
<dbReference type="Proteomes" id="UP000008693">
    <property type="component" value="Chromosome"/>
</dbReference>
<dbReference type="KEGG" id="bde:BDP_1735"/>
<dbReference type="GeneID" id="31606894"/>
<evidence type="ECO:0000313" key="1">
    <source>
        <dbReference type="EMBL" id="ADB10325.1"/>
    </source>
</evidence>
<organism evidence="1 2">
    <name type="scientific">Bifidobacterium dentium (strain ATCC 27534 / DSM 20436 / JCM 1195 / Bd1)</name>
    <dbReference type="NCBI Taxonomy" id="401473"/>
    <lineage>
        <taxon>Bacteria</taxon>
        <taxon>Bacillati</taxon>
        <taxon>Actinomycetota</taxon>
        <taxon>Actinomycetes</taxon>
        <taxon>Bifidobacteriales</taxon>
        <taxon>Bifidobacteriaceae</taxon>
        <taxon>Bifidobacterium</taxon>
    </lineage>
</organism>
<dbReference type="EMBL" id="CP001750">
    <property type="protein sequence ID" value="ADB10325.1"/>
    <property type="molecule type" value="Genomic_DNA"/>
</dbReference>
<accession>D2Q5W0</accession>
<dbReference type="PANTHER" id="PTHR38733:SF1">
    <property type="entry name" value="TYPE IV METHYL-DIRECTED RESTRICTION ENZYME ECOKMCRBC"/>
    <property type="match status" value="1"/>
</dbReference>
<dbReference type="eggNOG" id="COG4268">
    <property type="taxonomic scope" value="Bacteria"/>
</dbReference>
<sequence length="510" mass="59901">MNEEDSLVGKEYNLTDNSPANVLESYDHDRERLGENGRFVFDHVQMLTKPLSMLPTFDKRYSNIFLFPNSASDIKDIANTESILRYSTFKRQKPQLYTSNIAGILEFKDHDAHQMRVTITSRFFDQGKPCSLGDDWFLAYMMDKVLNFNILGLDFDTERDGAWQKMLMLMIPFHLERAMSKGIYKQYMSRRYNDSRPRGVIDIPRHISRNVPFRGTVAYNTREFDVDNPVTELIRHTIEYIRAQGNFGTQLLRNVNRDTDTYVREIRQATWKHYDSNARAKIIHENRTHPVRHAFYSEYRDLQQLCLKILTKQGVDTGCGEDAVHGLLFSCSWLWEEYLNTLLSGHFKDYEVKHPRNLDQHKKDALKWPIFKVGGTDDQTENWLIPDFLLKPTADDRENIVMDAKYKPRKNISRDDRFQLLAYKLYFRSHKGLFLYAAKDEAEKEKEDRKLIVAGDENHTVEEISLVVGKGQAKTYSEYCTLMKRREKRFLSDIDDYIMEDGNHPVDDEG</sequence>
<dbReference type="HOGENOM" id="CLU_037403_0_0_11"/>
<dbReference type="AlphaFoldDB" id="D2Q5W0"/>
<dbReference type="STRING" id="401473.BDP_1735"/>
<protein>
    <submittedName>
        <fullName evidence="1">3-isopropylmalate dehydrogenase</fullName>
    </submittedName>
</protein>
<dbReference type="Pfam" id="PF10117">
    <property type="entry name" value="McrBC"/>
    <property type="match status" value="1"/>
</dbReference>
<dbReference type="InterPro" id="IPR019292">
    <property type="entry name" value="McrC"/>
</dbReference>
<dbReference type="RefSeq" id="WP_003839089.1">
    <property type="nucleotide sequence ID" value="NC_013714.1"/>
</dbReference>
<gene>
    <name evidence="1" type="ordered locus">BDP_1735</name>
</gene>
<name>D2Q5W0_BIFDB</name>
<proteinExistence type="predicted"/>